<feature type="domain" description="Cobalamin-independent methionine synthase MetE C-terminal/archaeal" evidence="1">
    <location>
        <begin position="35"/>
        <end position="357"/>
    </location>
</feature>
<dbReference type="Pfam" id="PF01717">
    <property type="entry name" value="Meth_synt_2"/>
    <property type="match status" value="1"/>
</dbReference>
<dbReference type="EMBL" id="BLLA01000001">
    <property type="protein sequence ID" value="GFG97068.1"/>
    <property type="molecule type" value="Genomic_DNA"/>
</dbReference>
<dbReference type="GO" id="GO:0003871">
    <property type="term" value="F:5-methyltetrahydropteroyltriglutamate-homocysteine S-methyltransferase activity"/>
    <property type="evidence" value="ECO:0007669"/>
    <property type="project" value="InterPro"/>
</dbReference>
<dbReference type="GO" id="GO:0008270">
    <property type="term" value="F:zinc ion binding"/>
    <property type="evidence" value="ECO:0007669"/>
    <property type="project" value="InterPro"/>
</dbReference>
<evidence type="ECO:0000313" key="3">
    <source>
        <dbReference type="Proteomes" id="UP000465301"/>
    </source>
</evidence>
<dbReference type="Proteomes" id="UP000465301">
    <property type="component" value="Unassembled WGS sequence"/>
</dbReference>
<dbReference type="InterPro" id="IPR002629">
    <property type="entry name" value="Met_Synth_C/arc"/>
</dbReference>
<gene>
    <name evidence="2" type="ORF">MTIM_29470</name>
</gene>
<dbReference type="SUPFAM" id="SSF51726">
    <property type="entry name" value="UROD/MetE-like"/>
    <property type="match status" value="1"/>
</dbReference>
<keyword evidence="3" id="KW-1185">Reference proteome</keyword>
<sequence length="367" mass="37423">MNLPARTPGSQPLPTGGQSDVEYGWPVSVFAGSSGVGSWPGIAAREPAAVVVGELAGALPHLVELPARGVGADLLGRAGALLVDVAIDTVPRGYRLAARPGAVTRRAISLLDEDMDALEEAWETAGLRNDGRAVKVQAPGPITLAAEVELANGHRAITDPGALRDLTASLAEGVAAHRAQLSRRLETPVVVQFDEPSLPKALGGALSGVTALSPVAPLDEAVAGSLLDACAETVGGEVALHCCAAGIPWDLLQRSAFSAVSVDAGTLSAADLDGIAAFVESDRAVMLGVINTGATRAPSRRLSAEQVAASVVAVTDRLGFARSALRDRIGVTPACGLAGATPEWARTAIELARKAAEMFAEDPDAIE</sequence>
<organism evidence="2 3">
    <name type="scientific">Mycobacterium timonense</name>
    <dbReference type="NCBI Taxonomy" id="701043"/>
    <lineage>
        <taxon>Bacteria</taxon>
        <taxon>Bacillati</taxon>
        <taxon>Actinomycetota</taxon>
        <taxon>Actinomycetes</taxon>
        <taxon>Mycobacteriales</taxon>
        <taxon>Mycobacteriaceae</taxon>
        <taxon>Mycobacterium</taxon>
        <taxon>Mycobacterium avium complex (MAC)</taxon>
    </lineage>
</organism>
<name>A0A7I9Z869_9MYCO</name>
<protein>
    <recommendedName>
        <fullName evidence="1">Cobalamin-independent methionine synthase MetE C-terminal/archaeal domain-containing protein</fullName>
    </recommendedName>
</protein>
<dbReference type="Gene3D" id="3.20.20.210">
    <property type="match status" value="1"/>
</dbReference>
<proteinExistence type="predicted"/>
<reference evidence="2 3" key="1">
    <citation type="journal article" date="2019" name="Emerg. Microbes Infect.">
        <title>Comprehensive subspecies identification of 175 nontuberculous mycobacteria species based on 7547 genomic profiles.</title>
        <authorList>
            <person name="Matsumoto Y."/>
            <person name="Kinjo T."/>
            <person name="Motooka D."/>
            <person name="Nabeya D."/>
            <person name="Jung N."/>
            <person name="Uechi K."/>
            <person name="Horii T."/>
            <person name="Iida T."/>
            <person name="Fujita J."/>
            <person name="Nakamura S."/>
        </authorList>
    </citation>
    <scope>NUCLEOTIDE SEQUENCE [LARGE SCALE GENOMIC DNA]</scope>
    <source>
        <strain evidence="2 3">JCM 30726</strain>
    </source>
</reference>
<evidence type="ECO:0000313" key="2">
    <source>
        <dbReference type="EMBL" id="GFG97068.1"/>
    </source>
</evidence>
<evidence type="ECO:0000259" key="1">
    <source>
        <dbReference type="Pfam" id="PF01717"/>
    </source>
</evidence>
<dbReference type="InterPro" id="IPR038071">
    <property type="entry name" value="UROD/MetE-like_sf"/>
</dbReference>
<dbReference type="AlphaFoldDB" id="A0A7I9Z869"/>
<dbReference type="GO" id="GO:0009086">
    <property type="term" value="P:methionine biosynthetic process"/>
    <property type="evidence" value="ECO:0007669"/>
    <property type="project" value="InterPro"/>
</dbReference>
<comment type="caution">
    <text evidence="2">The sequence shown here is derived from an EMBL/GenBank/DDBJ whole genome shotgun (WGS) entry which is preliminary data.</text>
</comment>
<accession>A0A7I9Z869</accession>
<dbReference type="CDD" id="cd03310">
    <property type="entry name" value="CIMS_like"/>
    <property type="match status" value="1"/>
</dbReference>